<feature type="region of interest" description="Disordered" evidence="1">
    <location>
        <begin position="238"/>
        <end position="271"/>
    </location>
</feature>
<dbReference type="InterPro" id="IPR046521">
    <property type="entry name" value="DUF6698"/>
</dbReference>
<dbReference type="Pfam" id="PF20414">
    <property type="entry name" value="DUF6698"/>
    <property type="match status" value="1"/>
</dbReference>
<evidence type="ECO:0000313" key="3">
    <source>
        <dbReference type="Proteomes" id="UP001215280"/>
    </source>
</evidence>
<proteinExistence type="predicted"/>
<reference evidence="2" key="1">
    <citation type="submission" date="2023-03" db="EMBL/GenBank/DDBJ databases">
        <title>Massive genome expansion in bonnet fungi (Mycena s.s.) driven by repeated elements and novel gene families across ecological guilds.</title>
        <authorList>
            <consortium name="Lawrence Berkeley National Laboratory"/>
            <person name="Harder C.B."/>
            <person name="Miyauchi S."/>
            <person name="Viragh M."/>
            <person name="Kuo A."/>
            <person name="Thoen E."/>
            <person name="Andreopoulos B."/>
            <person name="Lu D."/>
            <person name="Skrede I."/>
            <person name="Drula E."/>
            <person name="Henrissat B."/>
            <person name="Morin E."/>
            <person name="Kohler A."/>
            <person name="Barry K."/>
            <person name="LaButti K."/>
            <person name="Morin E."/>
            <person name="Salamov A."/>
            <person name="Lipzen A."/>
            <person name="Mereny Z."/>
            <person name="Hegedus B."/>
            <person name="Baldrian P."/>
            <person name="Stursova M."/>
            <person name="Weitz H."/>
            <person name="Taylor A."/>
            <person name="Grigoriev I.V."/>
            <person name="Nagy L.G."/>
            <person name="Martin F."/>
            <person name="Kauserud H."/>
        </authorList>
    </citation>
    <scope>NUCLEOTIDE SEQUENCE</scope>
    <source>
        <strain evidence="2">CBHHK188m</strain>
    </source>
</reference>
<dbReference type="EMBL" id="JARJLG010000176">
    <property type="protein sequence ID" value="KAJ7732327.1"/>
    <property type="molecule type" value="Genomic_DNA"/>
</dbReference>
<comment type="caution">
    <text evidence="2">The sequence shown here is derived from an EMBL/GenBank/DDBJ whole genome shotgun (WGS) entry which is preliminary data.</text>
</comment>
<accession>A0AAD7MUC2</accession>
<feature type="compositionally biased region" description="Polar residues" evidence="1">
    <location>
        <begin position="239"/>
        <end position="256"/>
    </location>
</feature>
<organism evidence="2 3">
    <name type="scientific">Mycena maculata</name>
    <dbReference type="NCBI Taxonomy" id="230809"/>
    <lineage>
        <taxon>Eukaryota</taxon>
        <taxon>Fungi</taxon>
        <taxon>Dikarya</taxon>
        <taxon>Basidiomycota</taxon>
        <taxon>Agaricomycotina</taxon>
        <taxon>Agaricomycetes</taxon>
        <taxon>Agaricomycetidae</taxon>
        <taxon>Agaricales</taxon>
        <taxon>Marasmiineae</taxon>
        <taxon>Mycenaceae</taxon>
        <taxon>Mycena</taxon>
    </lineage>
</organism>
<name>A0AAD7MUC2_9AGAR</name>
<protein>
    <submittedName>
        <fullName evidence="2">Uncharacterized protein</fullName>
    </submittedName>
</protein>
<evidence type="ECO:0000256" key="1">
    <source>
        <dbReference type="SAM" id="MobiDB-lite"/>
    </source>
</evidence>
<dbReference type="Proteomes" id="UP001215280">
    <property type="component" value="Unassembled WGS sequence"/>
</dbReference>
<keyword evidence="3" id="KW-1185">Reference proteome</keyword>
<gene>
    <name evidence="2" type="ORF">DFH07DRAFT_968430</name>
</gene>
<sequence>MSVNSSSASSSSSTAPSTASGATVSTNTIPIPETTKRKLDELTASFSAMVAKKKRRRSPKATKTTAEKLEDIGKFFVRAVNPYMDIGDALQYGCERRWGTPAAVDASNTVRIPASEHARQDACVAAFNAMFRNTEDMLDVVKHLFLQISEDDTENWDKLVTTLRSAATTARTGDTSGLKHCTHYVLPDARGQALLPAVHKSEEKSDRGLSHPILRYFILGWADRLKLPPLVIPTAPRKTATTGQHAATVVSDTNPSVLPPNGSDPEQDPAPVPNTFLQRIVAGTVELTAADFPSFFWAEGSYDPEDLDNGLLRGHLLLRVFRHIWTAPTSALNGLDKGIPAVCNARVHAKYSVEPEMVGYACAQARTILSTKQWDVRDSAYNYERMFNAVVKLFSGLPDDPWALETLEWYQDNVFGDADIPSADAEDAVPIPSAADDILAQRAVRAAERAQRASECSVPSLYSNSNLIHLFDFIANTATLFYIDMSVTPLSAPSEGLMMIMTHNCNTWSDVVSPLVVSKRPRMLTVIVLYFDLYILWT</sequence>
<dbReference type="AlphaFoldDB" id="A0AAD7MUC2"/>
<evidence type="ECO:0000313" key="2">
    <source>
        <dbReference type="EMBL" id="KAJ7732327.1"/>
    </source>
</evidence>
<feature type="compositionally biased region" description="Low complexity" evidence="1">
    <location>
        <begin position="1"/>
        <end position="26"/>
    </location>
</feature>
<feature type="region of interest" description="Disordered" evidence="1">
    <location>
        <begin position="1"/>
        <end position="36"/>
    </location>
</feature>